<feature type="transmembrane region" description="Helical" evidence="11">
    <location>
        <begin position="178"/>
        <end position="199"/>
    </location>
</feature>
<dbReference type="GO" id="GO:0005507">
    <property type="term" value="F:copper ion binding"/>
    <property type="evidence" value="ECO:0007669"/>
    <property type="project" value="TreeGrafter"/>
</dbReference>
<dbReference type="NCBIfam" id="TIGR01525">
    <property type="entry name" value="ATPase-IB_hvy"/>
    <property type="match status" value="1"/>
</dbReference>
<dbReference type="PROSITE" id="PS00154">
    <property type="entry name" value="ATPASE_E1_E2"/>
    <property type="match status" value="1"/>
</dbReference>
<dbReference type="KEGG" id="cyj:Cyan7822_4010"/>
<dbReference type="InterPro" id="IPR036163">
    <property type="entry name" value="HMA_dom_sf"/>
</dbReference>
<feature type="transmembrane region" description="Helical" evidence="11">
    <location>
        <begin position="205"/>
        <end position="222"/>
    </location>
</feature>
<dbReference type="Gene3D" id="3.40.50.1000">
    <property type="entry name" value="HAD superfamily/HAD-like"/>
    <property type="match status" value="1"/>
</dbReference>
<dbReference type="InterPro" id="IPR059000">
    <property type="entry name" value="ATPase_P-type_domA"/>
</dbReference>
<name>E0U5U4_GLOV7</name>
<keyword evidence="3" id="KW-0813">Transport</keyword>
<gene>
    <name evidence="13" type="ordered locus">Cyan7822_4010</name>
</gene>
<dbReference type="InterPro" id="IPR006121">
    <property type="entry name" value="HMA_dom"/>
</dbReference>
<dbReference type="SFLD" id="SFLDG00002">
    <property type="entry name" value="C1.7:_P-type_atpase_like"/>
    <property type="match status" value="1"/>
</dbReference>
<keyword evidence="6 11" id="KW-0547">Nucleotide-binding</keyword>
<dbReference type="CDD" id="cd00371">
    <property type="entry name" value="HMA"/>
    <property type="match status" value="1"/>
</dbReference>
<feature type="transmembrane region" description="Helical" evidence="11">
    <location>
        <begin position="360"/>
        <end position="382"/>
    </location>
</feature>
<dbReference type="Gene3D" id="2.70.150.10">
    <property type="entry name" value="Calcium-transporting ATPase, cytoplasmic transduction domain A"/>
    <property type="match status" value="1"/>
</dbReference>
<sequence length="792" mass="84260">MVQISPQSELNTTQPSLATAILDVRGMKCAGCVKAVERQLSHHQGVISACVNLITEVAVVKYAPDEIQPQVLAEKLSAIGFPSEPRSESNHSAKRYVSAAQRHQQQRQQQIRGLVVAAILLIFSTIGHISHIGGPSIPLFSNIWFHWALATGALLIPGRSILVDGWRGLRHGMPNMNTLVALGTISTYLTSFFALIFPQLGWECFFDEPVMLLGFILLGRTLEAKARGRASAAIEALFALSPPLARLIGDPHSTEAGIEIPVEQVRVGEWIRVLAGEKIPVDGEVVVGQTSVDESMITGESMPVAKQATEAVIGGTLNLSGAITLKATRVGEDTTLAKIIASVEEAQTRKAPVQQLADTVAGYFAYGVMIIASVTFFFWDFIGTKWFPDVLMGMSSGMEHQMSMSDMTMTTTPLLLSLKLAISVLVIACPCALGLATPTAILVGTGIGAERGLLIKGGDILEKVHQLDTVIFDKTGTLTIGHPEVTDCITLGEITSDKLLQLAATVESGTTHPLGTAIVEAAQIKELPFLEAAQFATEAGLGISAVVAGKLVLVGNQQWLESHQIEPSATLEAKVQSLLKEGKTVVYVAVAGKLAGIMGLQDVLRADAQQTVEQLKKMGLRVMLVTGDHQEVAEIIAGKIGITEVFSGVTPQEKAKIVESLRLESGDQKPAIVAMVGDGINDAPALASADIGIALHGGTEVALETAAIVLMRERLLDVVESIQLSRATFQKIRQNLFWALGYNTFAIPIAAGLLLPPFGFVLSPAASAALMASSSVMVVTNSLLLHRQFSQS</sequence>
<dbReference type="SFLD" id="SFLDS00003">
    <property type="entry name" value="Haloacid_Dehalogenase"/>
    <property type="match status" value="1"/>
</dbReference>
<protein>
    <submittedName>
        <fullName evidence="13">Copper-translocating P-type ATPase</fullName>
    </submittedName>
</protein>
<dbReference type="GO" id="GO:0043682">
    <property type="term" value="F:P-type divalent copper transporter activity"/>
    <property type="evidence" value="ECO:0007669"/>
    <property type="project" value="TreeGrafter"/>
</dbReference>
<evidence type="ECO:0000256" key="6">
    <source>
        <dbReference type="ARBA" id="ARBA00022741"/>
    </source>
</evidence>
<evidence type="ECO:0000256" key="1">
    <source>
        <dbReference type="ARBA" id="ARBA00004651"/>
    </source>
</evidence>
<dbReference type="SFLD" id="SFLDF00027">
    <property type="entry name" value="p-type_atpase"/>
    <property type="match status" value="1"/>
</dbReference>
<evidence type="ECO:0000313" key="14">
    <source>
        <dbReference type="Proteomes" id="UP000008206"/>
    </source>
</evidence>
<accession>E0U5U4</accession>
<feature type="transmembrane region" description="Helical" evidence="11">
    <location>
        <begin position="420"/>
        <end position="443"/>
    </location>
</feature>
<dbReference type="PANTHER" id="PTHR43520:SF8">
    <property type="entry name" value="P-TYPE CU(+) TRANSPORTER"/>
    <property type="match status" value="1"/>
</dbReference>
<evidence type="ECO:0000256" key="11">
    <source>
        <dbReference type="RuleBase" id="RU362081"/>
    </source>
</evidence>
<dbReference type="FunFam" id="3.30.70.100:FF:000001">
    <property type="entry name" value="ATPase copper transporting beta"/>
    <property type="match status" value="1"/>
</dbReference>
<dbReference type="NCBIfam" id="TIGR01494">
    <property type="entry name" value="ATPase_P-type"/>
    <property type="match status" value="2"/>
</dbReference>
<keyword evidence="11" id="KW-1003">Cell membrane</keyword>
<dbReference type="InterPro" id="IPR023299">
    <property type="entry name" value="ATPase_P-typ_cyto_dom_N"/>
</dbReference>
<dbReference type="PANTHER" id="PTHR43520">
    <property type="entry name" value="ATP7, ISOFORM B"/>
    <property type="match status" value="1"/>
</dbReference>
<feature type="domain" description="HMA" evidence="12">
    <location>
        <begin position="18"/>
        <end position="84"/>
    </location>
</feature>
<evidence type="ECO:0000256" key="10">
    <source>
        <dbReference type="ARBA" id="ARBA00023136"/>
    </source>
</evidence>
<evidence type="ECO:0000256" key="2">
    <source>
        <dbReference type="ARBA" id="ARBA00006024"/>
    </source>
</evidence>
<reference evidence="14" key="1">
    <citation type="journal article" date="2011" name="MBio">
        <title>Novel metabolic attributes of the genus Cyanothece, comprising a group of unicellular nitrogen-fixing Cyanobacteria.</title>
        <authorList>
            <person name="Bandyopadhyay A."/>
            <person name="Elvitigala T."/>
            <person name="Welsh E."/>
            <person name="Stockel J."/>
            <person name="Liberton M."/>
            <person name="Min H."/>
            <person name="Sherman L.A."/>
            <person name="Pakrasi H.B."/>
        </authorList>
    </citation>
    <scope>NUCLEOTIDE SEQUENCE [LARGE SCALE GENOMIC DNA]</scope>
    <source>
        <strain evidence="14">PCC 7822</strain>
    </source>
</reference>
<dbReference type="InterPro" id="IPR027256">
    <property type="entry name" value="P-typ_ATPase_IB"/>
</dbReference>
<dbReference type="GO" id="GO:0016887">
    <property type="term" value="F:ATP hydrolysis activity"/>
    <property type="evidence" value="ECO:0007669"/>
    <property type="project" value="InterPro"/>
</dbReference>
<organism evidence="13 14">
    <name type="scientific">Gloeothece verrucosa (strain PCC 7822)</name>
    <name type="common">Cyanothece sp. (strain PCC 7822)</name>
    <dbReference type="NCBI Taxonomy" id="497965"/>
    <lineage>
        <taxon>Bacteria</taxon>
        <taxon>Bacillati</taxon>
        <taxon>Cyanobacteriota</taxon>
        <taxon>Cyanophyceae</taxon>
        <taxon>Oscillatoriophycideae</taxon>
        <taxon>Chroococcales</taxon>
        <taxon>Aphanothecaceae</taxon>
        <taxon>Gloeothece</taxon>
        <taxon>Gloeothece verrucosa</taxon>
    </lineage>
</organism>
<dbReference type="InterPro" id="IPR044492">
    <property type="entry name" value="P_typ_ATPase_HD_dom"/>
</dbReference>
<feature type="transmembrane region" description="Helical" evidence="11">
    <location>
        <begin position="111"/>
        <end position="132"/>
    </location>
</feature>
<dbReference type="InterPro" id="IPR018303">
    <property type="entry name" value="ATPase_P-typ_P_site"/>
</dbReference>
<dbReference type="InterPro" id="IPR036412">
    <property type="entry name" value="HAD-like_sf"/>
</dbReference>
<evidence type="ECO:0000256" key="5">
    <source>
        <dbReference type="ARBA" id="ARBA00022723"/>
    </source>
</evidence>
<dbReference type="PROSITE" id="PS01047">
    <property type="entry name" value="HMA_1"/>
    <property type="match status" value="1"/>
</dbReference>
<evidence type="ECO:0000256" key="8">
    <source>
        <dbReference type="ARBA" id="ARBA00022967"/>
    </source>
</evidence>
<keyword evidence="7 11" id="KW-0067">ATP-binding</keyword>
<dbReference type="SUPFAM" id="SSF81665">
    <property type="entry name" value="Calcium ATPase, transmembrane domain M"/>
    <property type="match status" value="1"/>
</dbReference>
<dbReference type="SUPFAM" id="SSF56784">
    <property type="entry name" value="HAD-like"/>
    <property type="match status" value="1"/>
</dbReference>
<keyword evidence="4 11" id="KW-0812">Transmembrane</keyword>
<dbReference type="InterPro" id="IPR017969">
    <property type="entry name" value="Heavy-metal-associated_CS"/>
</dbReference>
<dbReference type="Pfam" id="PF00122">
    <property type="entry name" value="E1-E2_ATPase"/>
    <property type="match status" value="1"/>
</dbReference>
<dbReference type="InterPro" id="IPR001757">
    <property type="entry name" value="P_typ_ATPase"/>
</dbReference>
<proteinExistence type="inferred from homology"/>
<dbReference type="Pfam" id="PF00403">
    <property type="entry name" value="HMA"/>
    <property type="match status" value="1"/>
</dbReference>
<dbReference type="SUPFAM" id="SSF55008">
    <property type="entry name" value="HMA, heavy metal-associated domain"/>
    <property type="match status" value="1"/>
</dbReference>
<dbReference type="EMBL" id="CP002198">
    <property type="protein sequence ID" value="ADN15935.1"/>
    <property type="molecule type" value="Genomic_DNA"/>
</dbReference>
<dbReference type="PRINTS" id="PR00119">
    <property type="entry name" value="CATATPASE"/>
</dbReference>
<dbReference type="PROSITE" id="PS50846">
    <property type="entry name" value="HMA_2"/>
    <property type="match status" value="1"/>
</dbReference>
<feature type="transmembrane region" description="Helical" evidence="11">
    <location>
        <begin position="761"/>
        <end position="785"/>
    </location>
</feature>
<dbReference type="AlphaFoldDB" id="E0U5U4"/>
<comment type="similarity">
    <text evidence="2 11">Belongs to the cation transport ATPase (P-type) (TC 3.A.3) family. Type IB subfamily.</text>
</comment>
<keyword evidence="5 11" id="KW-0479">Metal-binding</keyword>
<dbReference type="GO" id="GO:0005886">
    <property type="term" value="C:plasma membrane"/>
    <property type="evidence" value="ECO:0007669"/>
    <property type="project" value="UniProtKB-SubCell"/>
</dbReference>
<dbReference type="InterPro" id="IPR008250">
    <property type="entry name" value="ATPase_P-typ_transduc_dom_A_sf"/>
</dbReference>
<feature type="transmembrane region" description="Helical" evidence="11">
    <location>
        <begin position="736"/>
        <end position="755"/>
    </location>
</feature>
<dbReference type="OrthoDB" id="438550at2"/>
<dbReference type="GO" id="GO:0005524">
    <property type="term" value="F:ATP binding"/>
    <property type="evidence" value="ECO:0007669"/>
    <property type="project" value="UniProtKB-UniRule"/>
</dbReference>
<keyword evidence="9 11" id="KW-1133">Transmembrane helix</keyword>
<dbReference type="Gene3D" id="3.40.1110.10">
    <property type="entry name" value="Calcium-transporting ATPase, cytoplasmic domain N"/>
    <property type="match status" value="1"/>
</dbReference>
<dbReference type="Gene3D" id="3.30.70.100">
    <property type="match status" value="1"/>
</dbReference>
<dbReference type="CDD" id="cd02094">
    <property type="entry name" value="P-type_ATPase_Cu-like"/>
    <property type="match status" value="1"/>
</dbReference>
<dbReference type="Pfam" id="PF00702">
    <property type="entry name" value="Hydrolase"/>
    <property type="match status" value="1"/>
</dbReference>
<evidence type="ECO:0000256" key="7">
    <source>
        <dbReference type="ARBA" id="ARBA00022840"/>
    </source>
</evidence>
<comment type="subcellular location">
    <subcellularLocation>
        <location evidence="1">Cell membrane</location>
        <topology evidence="1">Multi-pass membrane protein</topology>
    </subcellularLocation>
</comment>
<evidence type="ECO:0000313" key="13">
    <source>
        <dbReference type="EMBL" id="ADN15935.1"/>
    </source>
</evidence>
<evidence type="ECO:0000256" key="9">
    <source>
        <dbReference type="ARBA" id="ARBA00022989"/>
    </source>
</evidence>
<evidence type="ECO:0000259" key="12">
    <source>
        <dbReference type="PROSITE" id="PS50846"/>
    </source>
</evidence>
<dbReference type="GO" id="GO:0055070">
    <property type="term" value="P:copper ion homeostasis"/>
    <property type="evidence" value="ECO:0007669"/>
    <property type="project" value="TreeGrafter"/>
</dbReference>
<evidence type="ECO:0000256" key="3">
    <source>
        <dbReference type="ARBA" id="ARBA00022448"/>
    </source>
</evidence>
<dbReference type="SUPFAM" id="SSF81653">
    <property type="entry name" value="Calcium ATPase, transduction domain A"/>
    <property type="match status" value="1"/>
</dbReference>
<keyword evidence="10 11" id="KW-0472">Membrane</keyword>
<dbReference type="STRING" id="497965.Cyan7822_4010"/>
<dbReference type="Proteomes" id="UP000008206">
    <property type="component" value="Chromosome"/>
</dbReference>
<dbReference type="SMR" id="E0U5U4"/>
<dbReference type="InterPro" id="IPR023214">
    <property type="entry name" value="HAD_sf"/>
</dbReference>
<keyword evidence="14" id="KW-1185">Reference proteome</keyword>
<dbReference type="eggNOG" id="COG2217">
    <property type="taxonomic scope" value="Bacteria"/>
</dbReference>
<dbReference type="HOGENOM" id="CLU_001771_0_3_3"/>
<keyword evidence="8" id="KW-1278">Translocase</keyword>
<dbReference type="RefSeq" id="WP_013324003.1">
    <property type="nucleotide sequence ID" value="NC_014501.1"/>
</dbReference>
<evidence type="ECO:0000256" key="4">
    <source>
        <dbReference type="ARBA" id="ARBA00022692"/>
    </source>
</evidence>
<dbReference type="InterPro" id="IPR023298">
    <property type="entry name" value="ATPase_P-typ_TM_dom_sf"/>
</dbReference>
<feature type="transmembrane region" description="Helical" evidence="11">
    <location>
        <begin position="144"/>
        <end position="166"/>
    </location>
</feature>
<dbReference type="FunFam" id="2.70.150.10:FF:000002">
    <property type="entry name" value="Copper-transporting ATPase 1, putative"/>
    <property type="match status" value="1"/>
</dbReference>